<dbReference type="OrthoDB" id="5862307at2759"/>
<dbReference type="WBParaSite" id="HCON_00029020-00001">
    <property type="protein sequence ID" value="HCON_00029020-00001"/>
    <property type="gene ID" value="HCON_00029020"/>
</dbReference>
<feature type="transmembrane region" description="Helical" evidence="1">
    <location>
        <begin position="22"/>
        <end position="44"/>
    </location>
</feature>
<sequence>MNIDSDQPRQIEVLEVELKIRYFIYLALGSLTCISSSICLIVFLSTNELRKKYVMFSALSVGDFLNGLSFVLAGMFREMALFQGVYFDKMTNRGCLLQTPWNILMIIAGQVPALLHIFVAFDRVAALQFVTIYRKELLIFQKKTYITLTIVLTSFFIIIAVVLNMNDHVQVLNDHLCSVMDSTGIYYGTVHYSLISIAYICCFTVLGNLFRKTNKNKTPTAREIRRQRMILSLDLLSVFLVSIPNLVIILSGWKVPKVHPFVIGLIYCLYDIHSAIPLFIYLYFRMDFRARFIELFGWRSRSRHFRTLEKPTVTATAVTVSAASNVIAPQHLCMHQ</sequence>
<dbReference type="Gene3D" id="1.20.1070.10">
    <property type="entry name" value="Rhodopsin 7-helix transmembrane proteins"/>
    <property type="match status" value="1"/>
</dbReference>
<name>A0A7I5E6H1_HAECO</name>
<feature type="transmembrane region" description="Helical" evidence="1">
    <location>
        <begin position="231"/>
        <end position="255"/>
    </location>
</feature>
<organism evidence="2 3">
    <name type="scientific">Haemonchus contortus</name>
    <name type="common">Barber pole worm</name>
    <dbReference type="NCBI Taxonomy" id="6289"/>
    <lineage>
        <taxon>Eukaryota</taxon>
        <taxon>Metazoa</taxon>
        <taxon>Ecdysozoa</taxon>
        <taxon>Nematoda</taxon>
        <taxon>Chromadorea</taxon>
        <taxon>Rhabditida</taxon>
        <taxon>Rhabditina</taxon>
        <taxon>Rhabditomorpha</taxon>
        <taxon>Strongyloidea</taxon>
        <taxon>Trichostrongylidae</taxon>
        <taxon>Haemonchus</taxon>
    </lineage>
</organism>
<protein>
    <submittedName>
        <fullName evidence="3">G_PROTEIN_RECEP_F1_2 domain-containing protein</fullName>
    </submittedName>
</protein>
<accession>A0A7I5E6H1</accession>
<dbReference type="OMA" id="TIINGRH"/>
<reference evidence="3" key="1">
    <citation type="submission" date="2020-12" db="UniProtKB">
        <authorList>
            <consortium name="WormBaseParasite"/>
        </authorList>
    </citation>
    <scope>IDENTIFICATION</scope>
    <source>
        <strain evidence="3">MHco3</strain>
    </source>
</reference>
<feature type="transmembrane region" description="Helical" evidence="1">
    <location>
        <begin position="145"/>
        <end position="165"/>
    </location>
</feature>
<keyword evidence="1" id="KW-0812">Transmembrane</keyword>
<dbReference type="Proteomes" id="UP000025227">
    <property type="component" value="Unplaced"/>
</dbReference>
<feature type="transmembrane region" description="Helical" evidence="1">
    <location>
        <begin position="56"/>
        <end position="76"/>
    </location>
</feature>
<dbReference type="PANTHER" id="PTHR23360:SF39">
    <property type="entry name" value="G_PROTEIN_RECEP_F1_2 DOMAIN-CONTAINING PROTEIN"/>
    <property type="match status" value="1"/>
</dbReference>
<keyword evidence="1" id="KW-0472">Membrane</keyword>
<feature type="transmembrane region" description="Helical" evidence="1">
    <location>
        <begin position="261"/>
        <end position="284"/>
    </location>
</feature>
<keyword evidence="2" id="KW-1185">Reference proteome</keyword>
<evidence type="ECO:0000313" key="3">
    <source>
        <dbReference type="WBParaSite" id="HCON_00029020-00001"/>
    </source>
</evidence>
<dbReference type="InterPro" id="IPR047130">
    <property type="entry name" value="7TM_GPCR_Srsx_nematod"/>
</dbReference>
<feature type="transmembrane region" description="Helical" evidence="1">
    <location>
        <begin position="185"/>
        <end position="210"/>
    </location>
</feature>
<evidence type="ECO:0000256" key="1">
    <source>
        <dbReference type="SAM" id="Phobius"/>
    </source>
</evidence>
<evidence type="ECO:0000313" key="2">
    <source>
        <dbReference type="Proteomes" id="UP000025227"/>
    </source>
</evidence>
<dbReference type="AlphaFoldDB" id="A0A7I5E6H1"/>
<feature type="transmembrane region" description="Helical" evidence="1">
    <location>
        <begin position="103"/>
        <end position="124"/>
    </location>
</feature>
<proteinExistence type="predicted"/>
<dbReference type="PANTHER" id="PTHR23360">
    <property type="entry name" value="G-PROTEIN COUPLED RECEPTORS FAMILY 1 PROFILE DOMAIN-CONTAINING PROTEIN-RELATED"/>
    <property type="match status" value="1"/>
</dbReference>
<keyword evidence="1" id="KW-1133">Transmembrane helix</keyword>
<dbReference type="SUPFAM" id="SSF81321">
    <property type="entry name" value="Family A G protein-coupled receptor-like"/>
    <property type="match status" value="1"/>
</dbReference>